<dbReference type="NCBIfam" id="TIGR02530">
    <property type="entry name" value="flg_new"/>
    <property type="match status" value="1"/>
</dbReference>
<evidence type="ECO:0000256" key="1">
    <source>
        <dbReference type="SAM" id="Coils"/>
    </source>
</evidence>
<sequence>MDRLRFSNNLIINQNNIPKSPAKYNATKKSFQEILHGIYKPEDDIKFSKHALQRLRNRNINLSREDINRINKGVEKAEEKGVNEALILMGNKAFIASVKNRTIITAASDEQLKENVFTNIDGAVIV</sequence>
<dbReference type="EMBL" id="FRAG01000015">
    <property type="protein sequence ID" value="SHJ91671.1"/>
    <property type="molecule type" value="Genomic_DNA"/>
</dbReference>
<organism evidence="2 3">
    <name type="scientific">Paramaledivibacter caminithermalis (strain DSM 15212 / CIP 107654 / DViRD3)</name>
    <name type="common">Clostridium caminithermale</name>
    <dbReference type="NCBI Taxonomy" id="1121301"/>
    <lineage>
        <taxon>Bacteria</taxon>
        <taxon>Bacillati</taxon>
        <taxon>Bacillota</taxon>
        <taxon>Clostridia</taxon>
        <taxon>Peptostreptococcales</taxon>
        <taxon>Caminicellaceae</taxon>
        <taxon>Paramaledivibacter</taxon>
    </lineage>
</organism>
<evidence type="ECO:0000313" key="3">
    <source>
        <dbReference type="Proteomes" id="UP000184465"/>
    </source>
</evidence>
<keyword evidence="2" id="KW-0969">Cilium</keyword>
<dbReference type="OrthoDB" id="165650at2"/>
<keyword evidence="3" id="KW-1185">Reference proteome</keyword>
<protein>
    <submittedName>
        <fullName evidence="2">Flagellar operon protein</fullName>
    </submittedName>
</protein>
<reference evidence="2 3" key="1">
    <citation type="submission" date="2016-11" db="EMBL/GenBank/DDBJ databases">
        <authorList>
            <person name="Jaros S."/>
            <person name="Januszkiewicz K."/>
            <person name="Wedrychowicz H."/>
        </authorList>
    </citation>
    <scope>NUCLEOTIDE SEQUENCE [LARGE SCALE GENOMIC DNA]</scope>
    <source>
        <strain evidence="2 3">DSM 15212</strain>
    </source>
</reference>
<keyword evidence="1" id="KW-0175">Coiled coil</keyword>
<feature type="coiled-coil region" evidence="1">
    <location>
        <begin position="45"/>
        <end position="80"/>
    </location>
</feature>
<evidence type="ECO:0000313" key="2">
    <source>
        <dbReference type="EMBL" id="SHJ91671.1"/>
    </source>
</evidence>
<dbReference type="STRING" id="1121301.SAMN02745912_01615"/>
<gene>
    <name evidence="2" type="ORF">SAMN02745912_01615</name>
</gene>
<accession>A0A1M6N7K5</accession>
<dbReference type="Pfam" id="PF12611">
    <property type="entry name" value="Flagellar_put"/>
    <property type="match status" value="1"/>
</dbReference>
<dbReference type="InterPro" id="IPR013367">
    <property type="entry name" value="Flagellar_put"/>
</dbReference>
<keyword evidence="2" id="KW-0282">Flagellum</keyword>
<keyword evidence="2" id="KW-0966">Cell projection</keyword>
<dbReference type="RefSeq" id="WP_073148735.1">
    <property type="nucleotide sequence ID" value="NZ_FRAG01000015.1"/>
</dbReference>
<name>A0A1M6N7K5_PARC5</name>
<proteinExistence type="predicted"/>
<dbReference type="Proteomes" id="UP000184465">
    <property type="component" value="Unassembled WGS sequence"/>
</dbReference>
<dbReference type="AlphaFoldDB" id="A0A1M6N7K5"/>